<comment type="similarity">
    <text evidence="3">Belongs to the N(4)/N(6)-methyltransferase family.</text>
</comment>
<evidence type="ECO:0000256" key="1">
    <source>
        <dbReference type="ARBA" id="ARBA00022603"/>
    </source>
</evidence>
<dbReference type="InterPro" id="IPR029063">
    <property type="entry name" value="SAM-dependent_MTases_sf"/>
</dbReference>
<proteinExistence type="inferred from homology"/>
<dbReference type="Proteomes" id="UP000837803">
    <property type="component" value="Unassembled WGS sequence"/>
</dbReference>
<evidence type="ECO:0000313" key="5">
    <source>
        <dbReference type="EMBL" id="CAH1002619.1"/>
    </source>
</evidence>
<keyword evidence="2" id="KW-0808">Transferase</keyword>
<evidence type="ECO:0000256" key="2">
    <source>
        <dbReference type="ARBA" id="ARBA00022679"/>
    </source>
</evidence>
<dbReference type="Gene3D" id="3.40.50.150">
    <property type="entry name" value="Vaccinia Virus protein VP39"/>
    <property type="match status" value="1"/>
</dbReference>
<keyword evidence="1" id="KW-0489">Methyltransferase</keyword>
<dbReference type="PRINTS" id="PR00508">
    <property type="entry name" value="S21N4MTFRASE"/>
</dbReference>
<dbReference type="InterPro" id="IPR001091">
    <property type="entry name" value="RM_Methyltransferase"/>
</dbReference>
<organism evidence="5 6">
    <name type="scientific">Neolewinella maritima</name>
    <dbReference type="NCBI Taxonomy" id="1383882"/>
    <lineage>
        <taxon>Bacteria</taxon>
        <taxon>Pseudomonadati</taxon>
        <taxon>Bacteroidota</taxon>
        <taxon>Saprospiria</taxon>
        <taxon>Saprospirales</taxon>
        <taxon>Lewinellaceae</taxon>
        <taxon>Neolewinella</taxon>
    </lineage>
</organism>
<protein>
    <recommendedName>
        <fullName evidence="3">Methyltransferase</fullName>
        <ecNumber evidence="3">2.1.1.-</ecNumber>
    </recommendedName>
</protein>
<gene>
    <name evidence="5" type="ORF">LEM8419_03491</name>
</gene>
<reference evidence="5" key="1">
    <citation type="submission" date="2021-12" db="EMBL/GenBank/DDBJ databases">
        <authorList>
            <person name="Rodrigo-Torres L."/>
            <person name="Arahal R. D."/>
            <person name="Lucena T."/>
        </authorList>
    </citation>
    <scope>NUCLEOTIDE SEQUENCE</scope>
    <source>
        <strain evidence="5">CECT 8419</strain>
    </source>
</reference>
<evidence type="ECO:0000259" key="4">
    <source>
        <dbReference type="Pfam" id="PF01555"/>
    </source>
</evidence>
<sequence>MSNLFLNADCMDPEVGLPSLPSDSVDIMPVDPPYGIDFQSAWRTESQRFKKIANDKTPFTVWLKEAYRVLKPGGRLFIFYRWDVAKAFQDAAQEAGFTVVYEMVWDKGNHGLGDLKACPAPKHEMFLYCTKGRYEFEGKRPTSIIKAMRVSGPEMIHPNEKPELLYKALYRSFSAGVPVVVDPFAGSAASLRAAESMGFNYVGYELDPDYYAAAQARMAKGIQMQLL</sequence>
<comment type="caution">
    <text evidence="5">The sequence shown here is derived from an EMBL/GenBank/DDBJ whole genome shotgun (WGS) entry which is preliminary data.</text>
</comment>
<name>A0ABM9B5F0_9BACT</name>
<accession>A0ABM9B5F0</accession>
<dbReference type="EMBL" id="CAKLPZ010000007">
    <property type="protein sequence ID" value="CAH1002619.1"/>
    <property type="molecule type" value="Genomic_DNA"/>
</dbReference>
<feature type="domain" description="DNA methylase N-4/N-6" evidence="4">
    <location>
        <begin position="25"/>
        <end position="215"/>
    </location>
</feature>
<evidence type="ECO:0000256" key="3">
    <source>
        <dbReference type="RuleBase" id="RU362026"/>
    </source>
</evidence>
<dbReference type="RefSeq" id="WP_238752447.1">
    <property type="nucleotide sequence ID" value="NZ_CAKLPZ010000007.1"/>
</dbReference>
<dbReference type="Pfam" id="PF01555">
    <property type="entry name" value="N6_N4_Mtase"/>
    <property type="match status" value="1"/>
</dbReference>
<evidence type="ECO:0000313" key="6">
    <source>
        <dbReference type="Proteomes" id="UP000837803"/>
    </source>
</evidence>
<dbReference type="CDD" id="cd02440">
    <property type="entry name" value="AdoMet_MTases"/>
    <property type="match status" value="1"/>
</dbReference>
<dbReference type="InterPro" id="IPR002941">
    <property type="entry name" value="DNA_methylase_N4/N6"/>
</dbReference>
<dbReference type="EC" id="2.1.1.-" evidence="3"/>
<dbReference type="SUPFAM" id="SSF53335">
    <property type="entry name" value="S-adenosyl-L-methionine-dependent methyltransferases"/>
    <property type="match status" value="1"/>
</dbReference>
<keyword evidence="6" id="KW-1185">Reference proteome</keyword>